<dbReference type="Proteomes" id="UP001310022">
    <property type="component" value="Unassembled WGS sequence"/>
</dbReference>
<dbReference type="SUPFAM" id="SSF88946">
    <property type="entry name" value="Sigma2 domain of RNA polymerase sigma factors"/>
    <property type="match status" value="1"/>
</dbReference>
<dbReference type="GO" id="GO:0003677">
    <property type="term" value="F:DNA binding"/>
    <property type="evidence" value="ECO:0007669"/>
    <property type="project" value="UniProtKB-KW"/>
</dbReference>
<keyword evidence="3 6" id="KW-0731">Sigma factor</keyword>
<dbReference type="InterPro" id="IPR036388">
    <property type="entry name" value="WH-like_DNA-bd_sf"/>
</dbReference>
<dbReference type="Gene3D" id="1.10.10.10">
    <property type="entry name" value="Winged helix-like DNA-binding domain superfamily/Winged helix DNA-binding domain"/>
    <property type="match status" value="1"/>
</dbReference>
<gene>
    <name evidence="9" type="ORF">PEDI_13920</name>
</gene>
<keyword evidence="4 6" id="KW-0238">DNA-binding</keyword>
<feature type="domain" description="RNA polymerase sigma-70 region 2" evidence="7">
    <location>
        <begin position="50"/>
        <end position="117"/>
    </location>
</feature>
<evidence type="ECO:0000256" key="2">
    <source>
        <dbReference type="ARBA" id="ARBA00023015"/>
    </source>
</evidence>
<proteinExistence type="inferred from homology"/>
<dbReference type="InterPro" id="IPR000838">
    <property type="entry name" value="RNA_pol_sigma70_ECF_CS"/>
</dbReference>
<evidence type="ECO:0000256" key="4">
    <source>
        <dbReference type="ARBA" id="ARBA00023125"/>
    </source>
</evidence>
<keyword evidence="5 6" id="KW-0804">Transcription</keyword>
<name>A0AAN4VXY2_9BACT</name>
<keyword evidence="10" id="KW-1185">Reference proteome</keyword>
<dbReference type="PANTHER" id="PTHR43133:SF51">
    <property type="entry name" value="RNA POLYMERASE SIGMA FACTOR"/>
    <property type="match status" value="1"/>
</dbReference>
<dbReference type="SUPFAM" id="SSF88659">
    <property type="entry name" value="Sigma3 and sigma4 domains of RNA polymerase sigma factors"/>
    <property type="match status" value="1"/>
</dbReference>
<protein>
    <recommendedName>
        <fullName evidence="6">RNA polymerase sigma factor</fullName>
    </recommendedName>
</protein>
<dbReference type="Pfam" id="PF04542">
    <property type="entry name" value="Sigma70_r2"/>
    <property type="match status" value="1"/>
</dbReference>
<evidence type="ECO:0000259" key="7">
    <source>
        <dbReference type="Pfam" id="PF04542"/>
    </source>
</evidence>
<dbReference type="GO" id="GO:0000428">
    <property type="term" value="C:DNA-directed RNA polymerase complex"/>
    <property type="evidence" value="ECO:0007669"/>
    <property type="project" value="UniProtKB-KW"/>
</dbReference>
<comment type="caution">
    <text evidence="9">The sequence shown here is derived from an EMBL/GenBank/DDBJ whole genome shotgun (WGS) entry which is preliminary data.</text>
</comment>
<dbReference type="PROSITE" id="PS01063">
    <property type="entry name" value="SIGMA70_ECF"/>
    <property type="match status" value="1"/>
</dbReference>
<dbReference type="Gene3D" id="1.10.1740.10">
    <property type="match status" value="1"/>
</dbReference>
<feature type="domain" description="RNA polymerase sigma factor 70 region 4 type 2" evidence="8">
    <location>
        <begin position="147"/>
        <end position="199"/>
    </location>
</feature>
<dbReference type="InterPro" id="IPR013324">
    <property type="entry name" value="RNA_pol_sigma_r3/r4-like"/>
</dbReference>
<evidence type="ECO:0000259" key="8">
    <source>
        <dbReference type="Pfam" id="PF08281"/>
    </source>
</evidence>
<organism evidence="9 10">
    <name type="scientific">Persicobacter diffluens</name>
    <dbReference type="NCBI Taxonomy" id="981"/>
    <lineage>
        <taxon>Bacteria</taxon>
        <taxon>Pseudomonadati</taxon>
        <taxon>Bacteroidota</taxon>
        <taxon>Cytophagia</taxon>
        <taxon>Cytophagales</taxon>
        <taxon>Persicobacteraceae</taxon>
        <taxon>Persicobacter</taxon>
    </lineage>
</organism>
<dbReference type="EMBL" id="BQKE01000001">
    <property type="protein sequence ID" value="GJM60840.1"/>
    <property type="molecule type" value="Genomic_DNA"/>
</dbReference>
<dbReference type="InterPro" id="IPR039425">
    <property type="entry name" value="RNA_pol_sigma-70-like"/>
</dbReference>
<evidence type="ECO:0000313" key="10">
    <source>
        <dbReference type="Proteomes" id="UP001310022"/>
    </source>
</evidence>
<sequence>MIFLSWPVKPFNFERIQGKIIFYIPLKEETLLYHLKSEQCNLRELGFRKLVENYQERVYWHIRKMVVDHEDADDLTQETFVKVFRNFDQFRGDAALFTWIYRIASNECLNFLRKKKKRHFLPWMEAENELIQKIDHSNTFNGDEIQRILHKAILGLPPQQQLVFNMKYYENLKYEDIARITEKSVGACKANYHHAVKKIEAQLEKH</sequence>
<dbReference type="InterPro" id="IPR013249">
    <property type="entry name" value="RNA_pol_sigma70_r4_t2"/>
</dbReference>
<reference evidence="9 10" key="1">
    <citation type="submission" date="2021-12" db="EMBL/GenBank/DDBJ databases">
        <title>Genome sequencing of bacteria with rrn-lacking chromosome and rrn-plasmid.</title>
        <authorList>
            <person name="Anda M."/>
            <person name="Iwasaki W."/>
        </authorList>
    </citation>
    <scope>NUCLEOTIDE SEQUENCE [LARGE SCALE GENOMIC DNA]</scope>
    <source>
        <strain evidence="9 10">NBRC 15940</strain>
    </source>
</reference>
<dbReference type="InterPro" id="IPR007627">
    <property type="entry name" value="RNA_pol_sigma70_r2"/>
</dbReference>
<evidence type="ECO:0000256" key="5">
    <source>
        <dbReference type="ARBA" id="ARBA00023163"/>
    </source>
</evidence>
<dbReference type="PANTHER" id="PTHR43133">
    <property type="entry name" value="RNA POLYMERASE ECF-TYPE SIGMA FACTO"/>
    <property type="match status" value="1"/>
</dbReference>
<comment type="similarity">
    <text evidence="1 6">Belongs to the sigma-70 factor family. ECF subfamily.</text>
</comment>
<dbReference type="NCBIfam" id="TIGR02937">
    <property type="entry name" value="sigma70-ECF"/>
    <property type="match status" value="1"/>
</dbReference>
<keyword evidence="9" id="KW-0240">DNA-directed RNA polymerase</keyword>
<dbReference type="AlphaFoldDB" id="A0AAN4VXY2"/>
<dbReference type="InterPro" id="IPR014284">
    <property type="entry name" value="RNA_pol_sigma-70_dom"/>
</dbReference>
<evidence type="ECO:0000256" key="1">
    <source>
        <dbReference type="ARBA" id="ARBA00010641"/>
    </source>
</evidence>
<dbReference type="Pfam" id="PF08281">
    <property type="entry name" value="Sigma70_r4_2"/>
    <property type="match status" value="1"/>
</dbReference>
<dbReference type="GO" id="GO:0006352">
    <property type="term" value="P:DNA-templated transcription initiation"/>
    <property type="evidence" value="ECO:0007669"/>
    <property type="project" value="InterPro"/>
</dbReference>
<dbReference type="GO" id="GO:0016987">
    <property type="term" value="F:sigma factor activity"/>
    <property type="evidence" value="ECO:0007669"/>
    <property type="project" value="UniProtKB-KW"/>
</dbReference>
<keyword evidence="2 6" id="KW-0805">Transcription regulation</keyword>
<dbReference type="InterPro" id="IPR013325">
    <property type="entry name" value="RNA_pol_sigma_r2"/>
</dbReference>
<evidence type="ECO:0000256" key="3">
    <source>
        <dbReference type="ARBA" id="ARBA00023082"/>
    </source>
</evidence>
<evidence type="ECO:0000256" key="6">
    <source>
        <dbReference type="RuleBase" id="RU000716"/>
    </source>
</evidence>
<evidence type="ECO:0000313" key="9">
    <source>
        <dbReference type="EMBL" id="GJM60840.1"/>
    </source>
</evidence>
<accession>A0AAN4VXY2</accession>